<dbReference type="OrthoDB" id="9811557at2"/>
<evidence type="ECO:0000259" key="3">
    <source>
        <dbReference type="PROSITE" id="PS51387"/>
    </source>
</evidence>
<keyword evidence="2" id="KW-0274">FAD</keyword>
<gene>
    <name evidence="4" type="ORF">RC74_08970</name>
</gene>
<dbReference type="KEGG" id="hat:RC74_08970"/>
<dbReference type="InterPro" id="IPR036318">
    <property type="entry name" value="FAD-bd_PCMH-like_sf"/>
</dbReference>
<evidence type="ECO:0000313" key="4">
    <source>
        <dbReference type="EMBL" id="AML51368.1"/>
    </source>
</evidence>
<dbReference type="AlphaFoldDB" id="A0A126UZ71"/>
<dbReference type="Gene3D" id="3.30.465.10">
    <property type="match status" value="1"/>
</dbReference>
<dbReference type="SUPFAM" id="SSF56176">
    <property type="entry name" value="FAD-binding/transporter-associated domain-like"/>
    <property type="match status" value="1"/>
</dbReference>
<feature type="domain" description="FAD-binding PCMH-type" evidence="3">
    <location>
        <begin position="1"/>
        <end position="179"/>
    </location>
</feature>
<dbReference type="EMBL" id="CP014327">
    <property type="protein sequence ID" value="AML51368.1"/>
    <property type="molecule type" value="Genomic_DNA"/>
</dbReference>
<dbReference type="PANTHER" id="PTHR11748">
    <property type="entry name" value="D-LACTATE DEHYDROGENASE"/>
    <property type="match status" value="1"/>
</dbReference>
<sequence>MTKPQIDCPRSEKELAEFVRDTQRAVRVTGGDTRKTGSTRAEDMVSTSALSGITLYDPGALTLVAKSGTPLLEIENALAAENQRLAFEPMDHRGLLGTQGVSTIGGVVAANVSGPRRVQVGACRDHLLGVRFVDGRGDVIKNGGRVMKNVTGYDLVKLMAGSYGTLGILSEVSLKVLPQVEAVATVLIKGLTNSEAVSVMSRAMGSPYEVSGAAHMPLGMEGEAATTLRVEGFHASVAYRAQALVEMFKACPDVTVQTDPVQTTAVWQGISEAAPFHNEAGDVWKISCVPSDATRLAQAAGGRILFDWAGGLIWALTTEGHDLRLDLGSFDGHATRIRAGKTTAADAPTFAPEHPLIERLSAGLREKFDPRGILNPGLMG</sequence>
<evidence type="ECO:0000313" key="5">
    <source>
        <dbReference type="Proteomes" id="UP000070371"/>
    </source>
</evidence>
<dbReference type="InterPro" id="IPR006094">
    <property type="entry name" value="Oxid_FAD_bind_N"/>
</dbReference>
<dbReference type="InterPro" id="IPR016164">
    <property type="entry name" value="FAD-linked_Oxase-like_C"/>
</dbReference>
<evidence type="ECO:0000256" key="1">
    <source>
        <dbReference type="ARBA" id="ARBA00022630"/>
    </source>
</evidence>
<reference evidence="4 5" key="1">
    <citation type="submission" date="2016-02" db="EMBL/GenBank/DDBJ databases">
        <title>Complete genome sequence of Halocynthiibacter arcticus PAMC 20958t from arctic marine sediment.</title>
        <authorList>
            <person name="Lee Y.M."/>
            <person name="Baek K."/>
            <person name="Lee H.K."/>
            <person name="Shin S.C."/>
        </authorList>
    </citation>
    <scope>NUCLEOTIDE SEQUENCE [LARGE SCALE GENOMIC DNA]</scope>
    <source>
        <strain evidence="4">PAMC 20958</strain>
    </source>
</reference>
<proteinExistence type="predicted"/>
<organism evidence="4 5">
    <name type="scientific">Falsihalocynthiibacter arcticus</name>
    <dbReference type="NCBI Taxonomy" id="1579316"/>
    <lineage>
        <taxon>Bacteria</taxon>
        <taxon>Pseudomonadati</taxon>
        <taxon>Pseudomonadota</taxon>
        <taxon>Alphaproteobacteria</taxon>
        <taxon>Rhodobacterales</taxon>
        <taxon>Roseobacteraceae</taxon>
        <taxon>Falsihalocynthiibacter</taxon>
    </lineage>
</organism>
<dbReference type="STRING" id="1579316.RC74_08970"/>
<dbReference type="Proteomes" id="UP000070371">
    <property type="component" value="Chromosome"/>
</dbReference>
<keyword evidence="5" id="KW-1185">Reference proteome</keyword>
<keyword evidence="1" id="KW-0285">Flavoprotein</keyword>
<dbReference type="GO" id="GO:0003824">
    <property type="term" value="F:catalytic activity"/>
    <property type="evidence" value="ECO:0007669"/>
    <property type="project" value="InterPro"/>
</dbReference>
<dbReference type="PANTHER" id="PTHR11748:SF103">
    <property type="entry name" value="GLYCOLATE OXIDASE SUBUNIT GLCE"/>
    <property type="match status" value="1"/>
</dbReference>
<dbReference type="GO" id="GO:0071949">
    <property type="term" value="F:FAD binding"/>
    <property type="evidence" value="ECO:0007669"/>
    <property type="project" value="InterPro"/>
</dbReference>
<dbReference type="RefSeq" id="WP_039001959.1">
    <property type="nucleotide sequence ID" value="NZ_CP014327.1"/>
</dbReference>
<evidence type="ECO:0000256" key="2">
    <source>
        <dbReference type="ARBA" id="ARBA00022827"/>
    </source>
</evidence>
<dbReference type="InterPro" id="IPR016169">
    <property type="entry name" value="FAD-bd_PCMH_sub2"/>
</dbReference>
<dbReference type="Pfam" id="PF01565">
    <property type="entry name" value="FAD_binding_4"/>
    <property type="match status" value="1"/>
</dbReference>
<dbReference type="PROSITE" id="PS51387">
    <property type="entry name" value="FAD_PCMH"/>
    <property type="match status" value="1"/>
</dbReference>
<dbReference type="SUPFAM" id="SSF55103">
    <property type="entry name" value="FAD-linked oxidases, C-terminal domain"/>
    <property type="match status" value="1"/>
</dbReference>
<name>A0A126UZ71_9RHOB</name>
<accession>A0A126UZ71</accession>
<protein>
    <submittedName>
        <fullName evidence="4">2-hydroxy-acid oxidase</fullName>
    </submittedName>
</protein>
<dbReference type="InterPro" id="IPR016166">
    <property type="entry name" value="FAD-bd_PCMH"/>
</dbReference>